<feature type="compositionally biased region" description="Polar residues" evidence="1">
    <location>
        <begin position="44"/>
        <end position="59"/>
    </location>
</feature>
<dbReference type="PANTHER" id="PTHR14187:SF5">
    <property type="entry name" value="HEAT SHOCK 70 KDA PROTEIN 12A"/>
    <property type="match status" value="1"/>
</dbReference>
<name>A0A6A5WKE5_9PLEO</name>
<protein>
    <recommendedName>
        <fullName evidence="4">Actin-like ATPase domain-containing protein</fullName>
    </recommendedName>
</protein>
<reference evidence="2" key="1">
    <citation type="journal article" date="2020" name="Stud. Mycol.">
        <title>101 Dothideomycetes genomes: a test case for predicting lifestyles and emergence of pathogens.</title>
        <authorList>
            <person name="Haridas S."/>
            <person name="Albert R."/>
            <person name="Binder M."/>
            <person name="Bloem J."/>
            <person name="Labutti K."/>
            <person name="Salamov A."/>
            <person name="Andreopoulos B."/>
            <person name="Baker S."/>
            <person name="Barry K."/>
            <person name="Bills G."/>
            <person name="Bluhm B."/>
            <person name="Cannon C."/>
            <person name="Castanera R."/>
            <person name="Culley D."/>
            <person name="Daum C."/>
            <person name="Ezra D."/>
            <person name="Gonzalez J."/>
            <person name="Henrissat B."/>
            <person name="Kuo A."/>
            <person name="Liang C."/>
            <person name="Lipzen A."/>
            <person name="Lutzoni F."/>
            <person name="Magnuson J."/>
            <person name="Mondo S."/>
            <person name="Nolan M."/>
            <person name="Ohm R."/>
            <person name="Pangilinan J."/>
            <person name="Park H.-J."/>
            <person name="Ramirez L."/>
            <person name="Alfaro M."/>
            <person name="Sun H."/>
            <person name="Tritt A."/>
            <person name="Yoshinaga Y."/>
            <person name="Zwiers L.-H."/>
            <person name="Turgeon B."/>
            <person name="Goodwin S."/>
            <person name="Spatafora J."/>
            <person name="Crous P."/>
            <person name="Grigoriev I."/>
        </authorList>
    </citation>
    <scope>NUCLEOTIDE SEQUENCE</scope>
    <source>
        <strain evidence="2">CBS 123094</strain>
    </source>
</reference>
<dbReference type="AlphaFoldDB" id="A0A6A5WKE5"/>
<keyword evidence="3" id="KW-1185">Reference proteome</keyword>
<sequence length="600" mass="66584">MALPSLERSTGVTDIVSEDQEELLPFTDILNQPSFMHRALGAIPSSSTPTHRTNPTPVDSNHRVGPNPSAQSPNLASSASADSRHRAQGCISVGIDFGSTHCGVAWALTGPGGPNLQVDLREILRITPEMRAGRQRLADMGKSPKDAIVDFLEKLWGYTASYIRRQSGSSVERLPLTIAIAVPEKWPLYAQHAIVEAARQAGMLENATLHLIMDIEAVAVATFEHVRIGRHAEIGDIVTICDAGGAFANVASYYFQGVEPLLPIGEHVSSQNVSSCGGLFLDIGLLKHIEGLVGKSNWAKISPRHRRQLLGIWEGRIKCQYSRNTSHRYINWALKDTGYMVKPGARNHWRRRLGRPVNDRLQINSTALRGIFHPVIDGIVAEVEKHTVPGYEKRNKPDIVFLAGGMGSNGLLYGTLESKMNVIQPPGQDGWSLSCRGAALHGLNSYRSVPPLLTSYICQAHYGLVFKTPFIKGEHDDIDRVFDMATGTHVAINQMMWYVSKGDQLSREVPVSVDWEKYQSDDRPMTSLELRIFKCPFDKAPTRLDRRKVLEVQTIVVPIVWEEMEKVASSNGEIFRRVEIQLDITMVAPGTLHFMIYTDY</sequence>
<dbReference type="OrthoDB" id="2963168at2759"/>
<dbReference type="Proteomes" id="UP000799779">
    <property type="component" value="Unassembled WGS sequence"/>
</dbReference>
<gene>
    <name evidence="2" type="ORF">P154DRAFT_575356</name>
</gene>
<dbReference type="InterPro" id="IPR043129">
    <property type="entry name" value="ATPase_NBD"/>
</dbReference>
<dbReference type="CDD" id="cd10170">
    <property type="entry name" value="ASKHA_NBD_HSP70"/>
    <property type="match status" value="1"/>
</dbReference>
<evidence type="ECO:0000256" key="1">
    <source>
        <dbReference type="SAM" id="MobiDB-lite"/>
    </source>
</evidence>
<accession>A0A6A5WKE5</accession>
<dbReference type="PANTHER" id="PTHR14187">
    <property type="entry name" value="ALPHA KINASE/ELONGATION FACTOR 2 KINASE"/>
    <property type="match status" value="1"/>
</dbReference>
<evidence type="ECO:0000313" key="2">
    <source>
        <dbReference type="EMBL" id="KAF2001289.1"/>
    </source>
</evidence>
<dbReference type="SUPFAM" id="SSF53067">
    <property type="entry name" value="Actin-like ATPase domain"/>
    <property type="match status" value="2"/>
</dbReference>
<evidence type="ECO:0000313" key="3">
    <source>
        <dbReference type="Proteomes" id="UP000799779"/>
    </source>
</evidence>
<evidence type="ECO:0008006" key="4">
    <source>
        <dbReference type="Google" id="ProtNLM"/>
    </source>
</evidence>
<organism evidence="2 3">
    <name type="scientific">Amniculicola lignicola CBS 123094</name>
    <dbReference type="NCBI Taxonomy" id="1392246"/>
    <lineage>
        <taxon>Eukaryota</taxon>
        <taxon>Fungi</taxon>
        <taxon>Dikarya</taxon>
        <taxon>Ascomycota</taxon>
        <taxon>Pezizomycotina</taxon>
        <taxon>Dothideomycetes</taxon>
        <taxon>Pleosporomycetidae</taxon>
        <taxon>Pleosporales</taxon>
        <taxon>Amniculicolaceae</taxon>
        <taxon>Amniculicola</taxon>
    </lineage>
</organism>
<proteinExistence type="predicted"/>
<dbReference type="Gene3D" id="3.90.640.10">
    <property type="entry name" value="Actin, Chain A, domain 4"/>
    <property type="match status" value="1"/>
</dbReference>
<dbReference type="Gene3D" id="3.30.420.40">
    <property type="match status" value="2"/>
</dbReference>
<dbReference type="EMBL" id="ML977584">
    <property type="protein sequence ID" value="KAF2001289.1"/>
    <property type="molecule type" value="Genomic_DNA"/>
</dbReference>
<feature type="region of interest" description="Disordered" evidence="1">
    <location>
        <begin position="40"/>
        <end position="81"/>
    </location>
</feature>